<evidence type="ECO:0008006" key="4">
    <source>
        <dbReference type="Google" id="ProtNLM"/>
    </source>
</evidence>
<evidence type="ECO:0000256" key="1">
    <source>
        <dbReference type="SAM" id="Phobius"/>
    </source>
</evidence>
<feature type="transmembrane region" description="Helical" evidence="1">
    <location>
        <begin position="63"/>
        <end position="79"/>
    </location>
</feature>
<evidence type="ECO:0000313" key="2">
    <source>
        <dbReference type="EMBL" id="MCT2401196.1"/>
    </source>
</evidence>
<dbReference type="RefSeq" id="WP_260047218.1">
    <property type="nucleotide sequence ID" value="NZ_JANZXA010000012.1"/>
</dbReference>
<evidence type="ECO:0000313" key="3">
    <source>
        <dbReference type="Proteomes" id="UP001165583"/>
    </source>
</evidence>
<accession>A0ABT2I8T9</accession>
<gene>
    <name evidence="2" type="ORF">NZK81_16730</name>
</gene>
<feature type="transmembrane region" description="Helical" evidence="1">
    <location>
        <begin position="12"/>
        <end position="33"/>
    </location>
</feature>
<comment type="caution">
    <text evidence="2">The sequence shown here is derived from an EMBL/GenBank/DDBJ whole genome shotgun (WGS) entry which is preliminary data.</text>
</comment>
<feature type="transmembrane region" description="Helical" evidence="1">
    <location>
        <begin position="39"/>
        <end position="56"/>
    </location>
</feature>
<protein>
    <recommendedName>
        <fullName evidence="4">Membrane-bound PQQ-dependent dehydrogenase, glucose/quinate/shikimate family</fullName>
    </recommendedName>
</protein>
<keyword evidence="3" id="KW-1185">Reference proteome</keyword>
<proteinExistence type="predicted"/>
<reference evidence="2" key="1">
    <citation type="submission" date="2022-09" db="EMBL/GenBank/DDBJ databases">
        <title>Novosphingobium sp. Nov., a polycyclic aromatic hydrocarbon-degrading bacterium isolated form mangrove sediments in HongKong.</title>
        <authorList>
            <person name="Hu Z."/>
        </authorList>
    </citation>
    <scope>NUCLEOTIDE SEQUENCE</scope>
    <source>
        <strain evidence="2">HK4-1</strain>
    </source>
</reference>
<sequence length="108" mass="11482">MEDSSLVSKLNWIGVVLFAIIGMFLVSGGSYLVTLGGSLYYLLAGVGFLVVAFLIARRDNRAAWLYFALVVATMLWALGEVGLSPWGAPRTDHDAGRLGALVHLALGA</sequence>
<keyword evidence="1" id="KW-0472">Membrane</keyword>
<keyword evidence="1" id="KW-1133">Transmembrane helix</keyword>
<organism evidence="2 3">
    <name type="scientific">Novosphingobium mangrovi</name>
    <name type="common">ex Huang et al. 2023</name>
    <dbReference type="NCBI Taxonomy" id="2976432"/>
    <lineage>
        <taxon>Bacteria</taxon>
        <taxon>Pseudomonadati</taxon>
        <taxon>Pseudomonadota</taxon>
        <taxon>Alphaproteobacteria</taxon>
        <taxon>Sphingomonadales</taxon>
        <taxon>Sphingomonadaceae</taxon>
        <taxon>Novosphingobium</taxon>
    </lineage>
</organism>
<name>A0ABT2I8T9_9SPHN</name>
<dbReference type="Proteomes" id="UP001165583">
    <property type="component" value="Unassembled WGS sequence"/>
</dbReference>
<dbReference type="EMBL" id="JANZXA010000012">
    <property type="protein sequence ID" value="MCT2401196.1"/>
    <property type="molecule type" value="Genomic_DNA"/>
</dbReference>
<keyword evidence="1" id="KW-0812">Transmembrane</keyword>